<accession>A8NAE8</accession>
<dbReference type="AlphaFoldDB" id="A8NAE8"/>
<feature type="compositionally biased region" description="Acidic residues" evidence="1">
    <location>
        <begin position="614"/>
        <end position="641"/>
    </location>
</feature>
<gene>
    <name evidence="2" type="ORF">CC1G_05899</name>
</gene>
<dbReference type="InParanoid" id="A8NAE8"/>
<feature type="region of interest" description="Disordered" evidence="1">
    <location>
        <begin position="609"/>
        <end position="655"/>
    </location>
</feature>
<dbReference type="Proteomes" id="UP000001861">
    <property type="component" value="Unassembled WGS sequence"/>
</dbReference>
<evidence type="ECO:0000313" key="3">
    <source>
        <dbReference type="Proteomes" id="UP000001861"/>
    </source>
</evidence>
<proteinExistence type="predicted"/>
<dbReference type="VEuPathDB" id="FungiDB:CC1G_05899"/>
<dbReference type="KEGG" id="cci:CC1G_05899"/>
<keyword evidence="3" id="KW-1185">Reference proteome</keyword>
<sequence>MSHPSLNSPPSPQRIENEVWYSSTNELFSSLRSLGFGFPSTPYSSSVRPVNPNKQGPILRLLDAFANIADVNQSRVALSCSRTTLTHDGVLSLELTVCGTCPPGPTVTTRGTTNAIKPLELILRRGPTVTLLDHIQALKFFLERLRTEPSTRPAFKSLARYITASFAESTFIRLENSIEDRQFLQSLRDEPLPSTIQGDFHLHQCQPWEIDADIRFLQHLRHKSALDTLNPPNLVHLPRIANQPYSPSRPIYTAETCDEFHHLLLFLLNGYIAKLENFVQSAREGRVAINTHQWDRNKSKKFSTLCTTLTAYGIVLRDLAGSPAFVQHLKRVSRFLTLPDVDPHHAPYTRSGSALYNALLSGNVVGAYIAWTKSLLGPLQSLLVIQKAFAKYKRQAEEERLPLPKISFNTVITIPAEYRTHQAERAKRREWRSVATEALKASPPESTPSEGPGARFSPAAYIQLLEFAGLPKSGDLLTDPDPTRSASCTHPEELGNAGHFHPELCLATLLSYYAQNDENPNTDNPIPFKEIIPVGTSGSNCAGCNAVFAAIREKYHRLVLPGWLLEPGTPPSANGCHLPEWLTDEFVETAVPQVRRQLQILVDSQVNQVHASDLESDSDMDDSESEEGEYGPEDDADDSMDQDGHSDHDEDEVMV</sequence>
<reference evidence="2 3" key="1">
    <citation type="journal article" date="2010" name="Proc. Natl. Acad. Sci. U.S.A.">
        <title>Insights into evolution of multicellular fungi from the assembled chromosomes of the mushroom Coprinopsis cinerea (Coprinus cinereus).</title>
        <authorList>
            <person name="Stajich J.E."/>
            <person name="Wilke S.K."/>
            <person name="Ahren D."/>
            <person name="Au C.H."/>
            <person name="Birren B.W."/>
            <person name="Borodovsky M."/>
            <person name="Burns C."/>
            <person name="Canback B."/>
            <person name="Casselton L.A."/>
            <person name="Cheng C.K."/>
            <person name="Deng J."/>
            <person name="Dietrich F.S."/>
            <person name="Fargo D.C."/>
            <person name="Farman M.L."/>
            <person name="Gathman A.C."/>
            <person name="Goldberg J."/>
            <person name="Guigo R."/>
            <person name="Hoegger P.J."/>
            <person name="Hooker J.B."/>
            <person name="Huggins A."/>
            <person name="James T.Y."/>
            <person name="Kamada T."/>
            <person name="Kilaru S."/>
            <person name="Kodira C."/>
            <person name="Kues U."/>
            <person name="Kupfer D."/>
            <person name="Kwan H.S."/>
            <person name="Lomsadze A."/>
            <person name="Li W."/>
            <person name="Lilly W.W."/>
            <person name="Ma L.J."/>
            <person name="Mackey A.J."/>
            <person name="Manning G."/>
            <person name="Martin F."/>
            <person name="Muraguchi H."/>
            <person name="Natvig D.O."/>
            <person name="Palmerini H."/>
            <person name="Ramesh M.A."/>
            <person name="Rehmeyer C.J."/>
            <person name="Roe B.A."/>
            <person name="Shenoy N."/>
            <person name="Stanke M."/>
            <person name="Ter-Hovhannisyan V."/>
            <person name="Tunlid A."/>
            <person name="Velagapudi R."/>
            <person name="Vision T.J."/>
            <person name="Zeng Q."/>
            <person name="Zolan M.E."/>
            <person name="Pukkila P.J."/>
        </authorList>
    </citation>
    <scope>NUCLEOTIDE SEQUENCE [LARGE SCALE GENOMIC DNA]</scope>
    <source>
        <strain evidence="3">Okayama-7 / 130 / ATCC MYA-4618 / FGSC 9003</strain>
    </source>
</reference>
<protein>
    <submittedName>
        <fullName evidence="2">Uncharacterized protein</fullName>
    </submittedName>
</protein>
<dbReference type="RefSeq" id="XP_001831800.2">
    <property type="nucleotide sequence ID" value="XM_001831748.2"/>
</dbReference>
<evidence type="ECO:0000256" key="1">
    <source>
        <dbReference type="SAM" id="MobiDB-lite"/>
    </source>
</evidence>
<dbReference type="OMA" id="NYRRTHI"/>
<dbReference type="OrthoDB" id="3102968at2759"/>
<comment type="caution">
    <text evidence="2">The sequence shown here is derived from an EMBL/GenBank/DDBJ whole genome shotgun (WGS) entry which is preliminary data.</text>
</comment>
<dbReference type="EMBL" id="AACS02000007">
    <property type="protein sequence ID" value="EAU89983.2"/>
    <property type="molecule type" value="Genomic_DNA"/>
</dbReference>
<organism evidence="2 3">
    <name type="scientific">Coprinopsis cinerea (strain Okayama-7 / 130 / ATCC MYA-4618 / FGSC 9003)</name>
    <name type="common">Inky cap fungus</name>
    <name type="synonym">Hormographiella aspergillata</name>
    <dbReference type="NCBI Taxonomy" id="240176"/>
    <lineage>
        <taxon>Eukaryota</taxon>
        <taxon>Fungi</taxon>
        <taxon>Dikarya</taxon>
        <taxon>Basidiomycota</taxon>
        <taxon>Agaricomycotina</taxon>
        <taxon>Agaricomycetes</taxon>
        <taxon>Agaricomycetidae</taxon>
        <taxon>Agaricales</taxon>
        <taxon>Agaricineae</taxon>
        <taxon>Psathyrellaceae</taxon>
        <taxon>Coprinopsis</taxon>
    </lineage>
</organism>
<evidence type="ECO:0000313" key="2">
    <source>
        <dbReference type="EMBL" id="EAU89983.2"/>
    </source>
</evidence>
<dbReference type="HOGENOM" id="CLU_422140_0_0_1"/>
<name>A8NAE8_COPC7</name>
<dbReference type="GeneID" id="6008276"/>